<protein>
    <recommendedName>
        <fullName evidence="7">V-ATPase subunit E</fullName>
    </recommendedName>
</protein>
<evidence type="ECO:0000256" key="3">
    <source>
        <dbReference type="ARBA" id="ARBA00023065"/>
    </source>
</evidence>
<dbReference type="GO" id="GO:0046961">
    <property type="term" value="F:proton-transporting ATPase activity, rotational mechanism"/>
    <property type="evidence" value="ECO:0007669"/>
    <property type="project" value="InterPro"/>
</dbReference>
<keyword evidence="3" id="KW-0406">Ion transport</keyword>
<keyword evidence="2" id="KW-0813">Transport</keyword>
<dbReference type="EMBL" id="JABFIF010000012">
    <property type="protein sequence ID" value="NOH16159.1"/>
    <property type="molecule type" value="Genomic_DNA"/>
</dbReference>
<sequence length="197" mass="23845">MVTIDDKINLFSRIIYDEVNEKIKYKLDELEKTEEETIKKEEREIEEYRNRNIKKINEKAKSKLEKEILKLRVKEQKEILNLKENIINEVLYSLRKKVVEFTNSTEYMEYINRHLDNTLKNIKSKNDIIIYFNKRDMERLSQFIREKNIEVSYETKDIIGGYIIQDKNNKFRIDCSLDKSIKDCKEKIGISITELFM</sequence>
<dbReference type="RefSeq" id="WP_171303422.1">
    <property type="nucleotide sequence ID" value="NZ_JABFIF010000012.1"/>
</dbReference>
<comment type="similarity">
    <text evidence="1">Belongs to the V-ATPase E subunit family.</text>
</comment>
<proteinExistence type="inferred from homology"/>
<gene>
    <name evidence="5" type="ORF">HMJ28_07145</name>
</gene>
<accession>A0A7Y3XWU3</accession>
<evidence type="ECO:0008006" key="7">
    <source>
        <dbReference type="Google" id="ProtNLM"/>
    </source>
</evidence>
<organism evidence="5 6">
    <name type="scientific">Clostridium cochlearium</name>
    <dbReference type="NCBI Taxonomy" id="1494"/>
    <lineage>
        <taxon>Bacteria</taxon>
        <taxon>Bacillati</taxon>
        <taxon>Bacillota</taxon>
        <taxon>Clostridia</taxon>
        <taxon>Eubacteriales</taxon>
        <taxon>Clostridiaceae</taxon>
        <taxon>Clostridium</taxon>
    </lineage>
</organism>
<evidence type="ECO:0000256" key="2">
    <source>
        <dbReference type="ARBA" id="ARBA00022448"/>
    </source>
</evidence>
<dbReference type="AlphaFoldDB" id="A0A7Y3XWU3"/>
<dbReference type="Proteomes" id="UP000528432">
    <property type="component" value="Unassembled WGS sequence"/>
</dbReference>
<feature type="coiled-coil region" evidence="4">
    <location>
        <begin position="16"/>
        <end position="77"/>
    </location>
</feature>
<dbReference type="Gene3D" id="3.30.2320.30">
    <property type="entry name" value="ATP synthase, E subunit, C-terminal"/>
    <property type="match status" value="1"/>
</dbReference>
<dbReference type="InterPro" id="IPR002842">
    <property type="entry name" value="ATPase_V1_Esu"/>
</dbReference>
<evidence type="ECO:0000256" key="1">
    <source>
        <dbReference type="ARBA" id="ARBA00005901"/>
    </source>
</evidence>
<dbReference type="InterPro" id="IPR038495">
    <property type="entry name" value="ATPase_E_C"/>
</dbReference>
<name>A0A7Y3XWU3_CLOCO</name>
<reference evidence="5 6" key="1">
    <citation type="submission" date="2020-05" db="EMBL/GenBank/DDBJ databases">
        <title>Draft genome sequence of Clostridium cochlearium strain AGROS13 isolated from a sheep dairy farm in New Zealand.</title>
        <authorList>
            <person name="Gupta T.B."/>
            <person name="Jauregui R."/>
            <person name="Risson A.N."/>
            <person name="Brightwell G."/>
            <person name="Maclean P."/>
        </authorList>
    </citation>
    <scope>NUCLEOTIDE SEQUENCE [LARGE SCALE GENOMIC DNA]</scope>
    <source>
        <strain evidence="5 6">AGROS13</strain>
    </source>
</reference>
<dbReference type="Pfam" id="PF01991">
    <property type="entry name" value="vATP-synt_E"/>
    <property type="match status" value="1"/>
</dbReference>
<evidence type="ECO:0000313" key="5">
    <source>
        <dbReference type="EMBL" id="NOH16159.1"/>
    </source>
</evidence>
<dbReference type="SUPFAM" id="SSF160527">
    <property type="entry name" value="V-type ATPase subunit E-like"/>
    <property type="match status" value="1"/>
</dbReference>
<dbReference type="GO" id="GO:0033178">
    <property type="term" value="C:proton-transporting two-sector ATPase complex, catalytic domain"/>
    <property type="evidence" value="ECO:0007669"/>
    <property type="project" value="InterPro"/>
</dbReference>
<comment type="caution">
    <text evidence="5">The sequence shown here is derived from an EMBL/GenBank/DDBJ whole genome shotgun (WGS) entry which is preliminary data.</text>
</comment>
<keyword evidence="4" id="KW-0175">Coiled coil</keyword>
<evidence type="ECO:0000313" key="6">
    <source>
        <dbReference type="Proteomes" id="UP000528432"/>
    </source>
</evidence>
<evidence type="ECO:0000256" key="4">
    <source>
        <dbReference type="SAM" id="Coils"/>
    </source>
</evidence>